<keyword evidence="1" id="KW-1185">Reference proteome</keyword>
<name>A0AAJ7X1B9_PETMA</name>
<evidence type="ECO:0000313" key="1">
    <source>
        <dbReference type="Proteomes" id="UP001318040"/>
    </source>
</evidence>
<organism evidence="1 2">
    <name type="scientific">Petromyzon marinus</name>
    <name type="common">Sea lamprey</name>
    <dbReference type="NCBI Taxonomy" id="7757"/>
    <lineage>
        <taxon>Eukaryota</taxon>
        <taxon>Metazoa</taxon>
        <taxon>Chordata</taxon>
        <taxon>Craniata</taxon>
        <taxon>Vertebrata</taxon>
        <taxon>Cyclostomata</taxon>
        <taxon>Hyperoartia</taxon>
        <taxon>Petromyzontiformes</taxon>
        <taxon>Petromyzontidae</taxon>
        <taxon>Petromyzon</taxon>
    </lineage>
</organism>
<dbReference type="KEGG" id="pmrn:116945872"/>
<protein>
    <submittedName>
        <fullName evidence="2">Biogenesis of lysosome-related organelles complex 1 subunit 4-like isoform X1</fullName>
    </submittedName>
</protein>
<accession>A0AAJ7X1B9</accession>
<dbReference type="GeneID" id="116945872"/>
<evidence type="ECO:0000313" key="2">
    <source>
        <dbReference type="RefSeq" id="XP_032816383.1"/>
    </source>
</evidence>
<proteinExistence type="predicted"/>
<dbReference type="Proteomes" id="UP001318040">
    <property type="component" value="Chromosome 25"/>
</dbReference>
<dbReference type="PANTHER" id="PTHR16230">
    <property type="entry name" value="CAPPUCCINO"/>
    <property type="match status" value="1"/>
</dbReference>
<dbReference type="PANTHER" id="PTHR16230:SF3">
    <property type="entry name" value="BIOGENESIS OF LYSOSOMAL ORGANELLES COMPLEX-1, SUBUNIT 4, CAPPUCCINO"/>
    <property type="match status" value="1"/>
</dbReference>
<dbReference type="RefSeq" id="XP_032816383.1">
    <property type="nucleotide sequence ID" value="XM_032960492.1"/>
</dbReference>
<dbReference type="InterPro" id="IPR024857">
    <property type="entry name" value="Cappuccino"/>
</dbReference>
<sequence>MAERAARGFGEALAVETHGEAAHLHHSIDTMLTRLEEFCSMLDMMRRDSSQVVSTSLPEILEQAAAMTTIFHRVDQLEAFVRLVGRDVQAMEDAVVAAEREQGSLPHSMTKFFRSISMPSFLSQKSSGPDEASAPTSSPSIPAVFHTEDFIKSQEAACWPEDLGLNDMRDSN</sequence>
<dbReference type="AlphaFoldDB" id="A0AAJ7X1B9"/>
<reference evidence="2" key="1">
    <citation type="submission" date="2025-08" db="UniProtKB">
        <authorList>
            <consortium name="RefSeq"/>
        </authorList>
    </citation>
    <scope>IDENTIFICATION</scope>
    <source>
        <tissue evidence="2">Sperm</tissue>
    </source>
</reference>
<dbReference type="GO" id="GO:0031083">
    <property type="term" value="C:BLOC-1 complex"/>
    <property type="evidence" value="ECO:0007669"/>
    <property type="project" value="TreeGrafter"/>
</dbReference>
<gene>
    <name evidence="2" type="primary">LOC116945872</name>
</gene>